<feature type="transmembrane region" description="Helical" evidence="1">
    <location>
        <begin position="7"/>
        <end position="26"/>
    </location>
</feature>
<dbReference type="Proteomes" id="UP000324479">
    <property type="component" value="Unassembled WGS sequence"/>
</dbReference>
<sequence>MPIRHPADYRSVLWVAIAIVLVVIQYCRPDWIWFLCPVSCYMAIACGTIAHNHAHRATFSNQRWNNVFGHVLTIFYGYPTLMWVPTHNLNHHRYVNRPGDATATWRYTNKHSLWVALTYPFVSGYFQSGPIRDYIERVKHRKPKLYTRIRFQYAFWIGTFAALGILAGAIYHRQQAGLGLYVWFFSLIVPAICSSTTIMFFNFIQHVHTDAWSEHDHSRNFTGKWFNFLFFNNGYHTVHHNHPGLHWSKLLQAHAKIDSSIDPRLKEQNLVWFLFRQYVLSAFVSSMGTKQIGSVPSTPPESSKLVP</sequence>
<keyword evidence="1" id="KW-0812">Transmembrane</keyword>
<feature type="transmembrane region" description="Helical" evidence="1">
    <location>
        <begin position="178"/>
        <end position="204"/>
    </location>
</feature>
<dbReference type="InterPro" id="IPR005804">
    <property type="entry name" value="FA_desaturase_dom"/>
</dbReference>
<proteinExistence type="predicted"/>
<evidence type="ECO:0000256" key="1">
    <source>
        <dbReference type="SAM" id="Phobius"/>
    </source>
</evidence>
<evidence type="ECO:0000313" key="3">
    <source>
        <dbReference type="EMBL" id="KAA5539206.1"/>
    </source>
</evidence>
<dbReference type="AlphaFoldDB" id="A0A5M6CW79"/>
<dbReference type="CDD" id="cd01060">
    <property type="entry name" value="Membrane-FADS-like"/>
    <property type="match status" value="1"/>
</dbReference>
<dbReference type="Pfam" id="PF00487">
    <property type="entry name" value="FA_desaturase"/>
    <property type="match status" value="1"/>
</dbReference>
<feature type="transmembrane region" description="Helical" evidence="1">
    <location>
        <begin position="64"/>
        <end position="84"/>
    </location>
</feature>
<gene>
    <name evidence="3" type="ORF">FYK55_25125</name>
</gene>
<feature type="transmembrane region" description="Helical" evidence="1">
    <location>
        <begin position="32"/>
        <end position="52"/>
    </location>
</feature>
<accession>A0A5M6CW79</accession>
<evidence type="ECO:0000313" key="4">
    <source>
        <dbReference type="Proteomes" id="UP000324479"/>
    </source>
</evidence>
<keyword evidence="1" id="KW-1133">Transmembrane helix</keyword>
<reference evidence="3 4" key="1">
    <citation type="submission" date="2019-08" db="EMBL/GenBank/DDBJ databases">
        <authorList>
            <person name="Dhanesh K."/>
            <person name="Kumar G."/>
            <person name="Sasikala C."/>
            <person name="Venkata Ramana C."/>
        </authorList>
    </citation>
    <scope>NUCLEOTIDE SEQUENCE [LARGE SCALE GENOMIC DNA]</scope>
    <source>
        <strain evidence="3 4">JC645</strain>
    </source>
</reference>
<name>A0A5M6CW79_9BACT</name>
<evidence type="ECO:0000259" key="2">
    <source>
        <dbReference type="Pfam" id="PF00487"/>
    </source>
</evidence>
<dbReference type="EMBL" id="VWOX01000021">
    <property type="protein sequence ID" value="KAA5539206.1"/>
    <property type="molecule type" value="Genomic_DNA"/>
</dbReference>
<dbReference type="GO" id="GO:0006629">
    <property type="term" value="P:lipid metabolic process"/>
    <property type="evidence" value="ECO:0007669"/>
    <property type="project" value="InterPro"/>
</dbReference>
<feature type="transmembrane region" description="Helical" evidence="1">
    <location>
        <begin position="113"/>
        <end position="132"/>
    </location>
</feature>
<dbReference type="RefSeq" id="WP_150079399.1">
    <property type="nucleotide sequence ID" value="NZ_VWOX01000021.1"/>
</dbReference>
<keyword evidence="4" id="KW-1185">Reference proteome</keyword>
<feature type="transmembrane region" description="Helical" evidence="1">
    <location>
        <begin position="153"/>
        <end position="172"/>
    </location>
</feature>
<organism evidence="3 4">
    <name type="scientific">Roseiconus nitratireducens</name>
    <dbReference type="NCBI Taxonomy" id="2605748"/>
    <lineage>
        <taxon>Bacteria</taxon>
        <taxon>Pseudomonadati</taxon>
        <taxon>Planctomycetota</taxon>
        <taxon>Planctomycetia</taxon>
        <taxon>Pirellulales</taxon>
        <taxon>Pirellulaceae</taxon>
        <taxon>Roseiconus</taxon>
    </lineage>
</organism>
<keyword evidence="1" id="KW-0472">Membrane</keyword>
<feature type="domain" description="Fatty acid desaturase" evidence="2">
    <location>
        <begin position="32"/>
        <end position="259"/>
    </location>
</feature>
<protein>
    <submittedName>
        <fullName evidence="3">Fatty acid desaturase</fullName>
    </submittedName>
</protein>
<comment type="caution">
    <text evidence="3">The sequence shown here is derived from an EMBL/GenBank/DDBJ whole genome shotgun (WGS) entry which is preliminary data.</text>
</comment>